<dbReference type="OrthoDB" id="1405595at2759"/>
<dbReference type="EMBL" id="KN847343">
    <property type="protein sequence ID" value="KIW37715.1"/>
    <property type="molecule type" value="Genomic_DNA"/>
</dbReference>
<evidence type="ECO:0000313" key="7">
    <source>
        <dbReference type="EMBL" id="KIW37715.1"/>
    </source>
</evidence>
<gene>
    <name evidence="7" type="ORF">PV06_10346</name>
</gene>
<organism evidence="7 8">
    <name type="scientific">Exophiala oligosperma</name>
    <dbReference type="NCBI Taxonomy" id="215243"/>
    <lineage>
        <taxon>Eukaryota</taxon>
        <taxon>Fungi</taxon>
        <taxon>Dikarya</taxon>
        <taxon>Ascomycota</taxon>
        <taxon>Pezizomycotina</taxon>
        <taxon>Eurotiomycetes</taxon>
        <taxon>Chaetothyriomycetidae</taxon>
        <taxon>Chaetothyriales</taxon>
        <taxon>Herpotrichiellaceae</taxon>
        <taxon>Exophiala</taxon>
    </lineage>
</organism>
<feature type="domain" description="Xylanolytic transcriptional activator regulatory" evidence="6">
    <location>
        <begin position="217"/>
        <end position="412"/>
    </location>
</feature>
<evidence type="ECO:0000256" key="4">
    <source>
        <dbReference type="ARBA" id="ARBA00023163"/>
    </source>
</evidence>
<dbReference type="PANTHER" id="PTHR47660">
    <property type="entry name" value="TRANSCRIPTION FACTOR WITH C2H2 AND ZN(2)-CYS(6) DNA BINDING DOMAIN (EUROFUNG)-RELATED-RELATED"/>
    <property type="match status" value="1"/>
</dbReference>
<dbReference type="GO" id="GO:0003677">
    <property type="term" value="F:DNA binding"/>
    <property type="evidence" value="ECO:0007669"/>
    <property type="project" value="InterPro"/>
</dbReference>
<dbReference type="RefSeq" id="XP_016257931.1">
    <property type="nucleotide sequence ID" value="XM_016411890.1"/>
</dbReference>
<evidence type="ECO:0000256" key="3">
    <source>
        <dbReference type="ARBA" id="ARBA00023015"/>
    </source>
</evidence>
<reference evidence="7 8" key="1">
    <citation type="submission" date="2015-01" db="EMBL/GenBank/DDBJ databases">
        <title>The Genome Sequence of Exophiala oligosperma CBS72588.</title>
        <authorList>
            <consortium name="The Broad Institute Genomics Platform"/>
            <person name="Cuomo C."/>
            <person name="de Hoog S."/>
            <person name="Gorbushina A."/>
            <person name="Stielow B."/>
            <person name="Teixiera M."/>
            <person name="Abouelleil A."/>
            <person name="Chapman S.B."/>
            <person name="Priest M."/>
            <person name="Young S.K."/>
            <person name="Wortman J."/>
            <person name="Nusbaum C."/>
            <person name="Birren B."/>
        </authorList>
    </citation>
    <scope>NUCLEOTIDE SEQUENCE [LARGE SCALE GENOMIC DNA]</scope>
    <source>
        <strain evidence="7 8">CBS 72588</strain>
    </source>
</reference>
<keyword evidence="8" id="KW-1185">Reference proteome</keyword>
<keyword evidence="3" id="KW-0805">Transcription regulation</keyword>
<evidence type="ECO:0000256" key="2">
    <source>
        <dbReference type="ARBA" id="ARBA00022833"/>
    </source>
</evidence>
<name>A0A0D2D5P1_9EURO</name>
<dbReference type="HOGENOM" id="CLU_009184_1_0_1"/>
<dbReference type="GO" id="GO:0008270">
    <property type="term" value="F:zinc ion binding"/>
    <property type="evidence" value="ECO:0007669"/>
    <property type="project" value="InterPro"/>
</dbReference>
<protein>
    <recommendedName>
        <fullName evidence="6">Xylanolytic transcriptional activator regulatory domain-containing protein</fullName>
    </recommendedName>
</protein>
<dbReference type="VEuPathDB" id="FungiDB:PV06_10346"/>
<evidence type="ECO:0000259" key="6">
    <source>
        <dbReference type="Pfam" id="PF04082"/>
    </source>
</evidence>
<keyword evidence="1" id="KW-0479">Metal-binding</keyword>
<keyword evidence="2" id="KW-0862">Zinc</keyword>
<dbReference type="Pfam" id="PF04082">
    <property type="entry name" value="Fungal_trans"/>
    <property type="match status" value="1"/>
</dbReference>
<keyword evidence="4" id="KW-0804">Transcription</keyword>
<dbReference type="STRING" id="215243.A0A0D2D5P1"/>
<accession>A0A0D2D5P1</accession>
<dbReference type="InterPro" id="IPR007219">
    <property type="entry name" value="XnlR_reg_dom"/>
</dbReference>
<dbReference type="GO" id="GO:0006351">
    <property type="term" value="P:DNA-templated transcription"/>
    <property type="evidence" value="ECO:0007669"/>
    <property type="project" value="InterPro"/>
</dbReference>
<sequence>MPPSQSPDSSLAQVCIPAVSGSCYVANEAATLDATPGLQPQAPLENLLYTTFDDMDFNSNLDWMLDESDTGNNLFSPSDIFGYSASSDTQCFQSFLISASQTAVSSPRHFDVVDSHMNTPDQALGGLLTPQPQETCYTGDPWPVETPRPPQRQISLPALGPQGFANRAITRFSSITAVDTRTWHGLQKCLMLPFEHNRFQSLDIAQFPAKEMLDDCIDLFFAHFHPMLDVVHQPTFDPSKDLVVTLSIISVGACYSDFSGAKLFSIALSELVRKLLVFMAESDRRFVRTRSYVTAQLLQGTHGYCSGSERLFELSESCRGTITHHAKCMGLFRADNPENPKPGKTLDETWRAWVDAEGLRRLGWAVYKYDASVAYLHNNRPFLSTGDVNLPLPASVEHWGAESGQAWAALHPWSQVCPSSPRLRPTIRSFFDNTQRPLENIVVEEHIFLITLTLVRMLWTLKEIRSSPINDLVSPPVYDNGRQTLLQALDGMMVSVVPFSKLHTKAEIDRVVHRMQLIHVAHLYGAGDLMNWLWPSLRDGPEAENARERMRQWSNEDMQRSRNVVYHCAQLLGLIRHYPNNMPFEVFLIFHAGVVLSCIVPLLEAEMFRERTTVLHLDQLDSGDELLFKRHDDWVKNGGNTQLCLTGVPSLCSAGARRAILDQTALLLRRQKVWGMARNLTKVVLSLGARSAEMQAPEEQLI</sequence>
<evidence type="ECO:0000256" key="5">
    <source>
        <dbReference type="ARBA" id="ARBA00023242"/>
    </source>
</evidence>
<evidence type="ECO:0000313" key="8">
    <source>
        <dbReference type="Proteomes" id="UP000053342"/>
    </source>
</evidence>
<keyword evidence="5" id="KW-0539">Nucleus</keyword>
<dbReference type="CDD" id="cd12148">
    <property type="entry name" value="fungal_TF_MHR"/>
    <property type="match status" value="1"/>
</dbReference>
<dbReference type="Proteomes" id="UP000053342">
    <property type="component" value="Unassembled WGS sequence"/>
</dbReference>
<dbReference type="PANTHER" id="PTHR47660:SF2">
    <property type="entry name" value="TRANSCRIPTION FACTOR WITH C2H2 AND ZN(2)-CYS(6) DNA BINDING DOMAIN (EUROFUNG)"/>
    <property type="match status" value="1"/>
</dbReference>
<proteinExistence type="predicted"/>
<dbReference type="GeneID" id="27362420"/>
<evidence type="ECO:0000256" key="1">
    <source>
        <dbReference type="ARBA" id="ARBA00022723"/>
    </source>
</evidence>
<dbReference type="AlphaFoldDB" id="A0A0D2D5P1"/>